<name>A0A9P9ITA8_9PLEO</name>
<organism evidence="6 7">
    <name type="scientific">Dendryphion nanum</name>
    <dbReference type="NCBI Taxonomy" id="256645"/>
    <lineage>
        <taxon>Eukaryota</taxon>
        <taxon>Fungi</taxon>
        <taxon>Dikarya</taxon>
        <taxon>Ascomycota</taxon>
        <taxon>Pezizomycotina</taxon>
        <taxon>Dothideomycetes</taxon>
        <taxon>Pleosporomycetidae</taxon>
        <taxon>Pleosporales</taxon>
        <taxon>Torulaceae</taxon>
        <taxon>Dendryphion</taxon>
    </lineage>
</organism>
<evidence type="ECO:0000256" key="2">
    <source>
        <dbReference type="ARBA" id="ARBA00022741"/>
    </source>
</evidence>
<dbReference type="Proteomes" id="UP000700596">
    <property type="component" value="Unassembled WGS sequence"/>
</dbReference>
<evidence type="ECO:0000259" key="5">
    <source>
        <dbReference type="PROSITE" id="PS50975"/>
    </source>
</evidence>
<evidence type="ECO:0000256" key="4">
    <source>
        <dbReference type="PROSITE-ProRule" id="PRU00409"/>
    </source>
</evidence>
<dbReference type="InterPro" id="IPR011761">
    <property type="entry name" value="ATP-grasp"/>
</dbReference>
<dbReference type="Gene3D" id="3.40.50.20">
    <property type="match status" value="1"/>
</dbReference>
<dbReference type="SUPFAM" id="SSF56059">
    <property type="entry name" value="Glutathione synthetase ATP-binding domain-like"/>
    <property type="match status" value="1"/>
</dbReference>
<keyword evidence="3 4" id="KW-0067">ATP-binding</keyword>
<dbReference type="InterPro" id="IPR041472">
    <property type="entry name" value="BL00235/CARNS1_N"/>
</dbReference>
<evidence type="ECO:0000256" key="3">
    <source>
        <dbReference type="ARBA" id="ARBA00022840"/>
    </source>
</evidence>
<dbReference type="InterPro" id="IPR052032">
    <property type="entry name" value="ATP-dep_AA_Ligase"/>
</dbReference>
<evidence type="ECO:0000313" key="6">
    <source>
        <dbReference type="EMBL" id="KAH7132587.1"/>
    </source>
</evidence>
<evidence type="ECO:0000256" key="1">
    <source>
        <dbReference type="ARBA" id="ARBA00022598"/>
    </source>
</evidence>
<dbReference type="EMBL" id="JAGMWT010000003">
    <property type="protein sequence ID" value="KAH7132587.1"/>
    <property type="molecule type" value="Genomic_DNA"/>
</dbReference>
<dbReference type="GO" id="GO:0016874">
    <property type="term" value="F:ligase activity"/>
    <property type="evidence" value="ECO:0007669"/>
    <property type="project" value="UniProtKB-KW"/>
</dbReference>
<reference evidence="6" key="1">
    <citation type="journal article" date="2021" name="Nat. Commun.">
        <title>Genetic determinants of endophytism in the Arabidopsis root mycobiome.</title>
        <authorList>
            <person name="Mesny F."/>
            <person name="Miyauchi S."/>
            <person name="Thiergart T."/>
            <person name="Pickel B."/>
            <person name="Atanasova L."/>
            <person name="Karlsson M."/>
            <person name="Huettel B."/>
            <person name="Barry K.W."/>
            <person name="Haridas S."/>
            <person name="Chen C."/>
            <person name="Bauer D."/>
            <person name="Andreopoulos W."/>
            <person name="Pangilinan J."/>
            <person name="LaButti K."/>
            <person name="Riley R."/>
            <person name="Lipzen A."/>
            <person name="Clum A."/>
            <person name="Drula E."/>
            <person name="Henrissat B."/>
            <person name="Kohler A."/>
            <person name="Grigoriev I.V."/>
            <person name="Martin F.M."/>
            <person name="Hacquard S."/>
        </authorList>
    </citation>
    <scope>NUCLEOTIDE SEQUENCE</scope>
    <source>
        <strain evidence="6">MPI-CAGE-CH-0243</strain>
    </source>
</reference>
<dbReference type="Pfam" id="PF13535">
    <property type="entry name" value="ATP-grasp_4"/>
    <property type="match status" value="1"/>
</dbReference>
<feature type="domain" description="ATP-grasp" evidence="5">
    <location>
        <begin position="299"/>
        <end position="531"/>
    </location>
</feature>
<dbReference type="OrthoDB" id="434648at2759"/>
<keyword evidence="7" id="KW-1185">Reference proteome</keyword>
<dbReference type="GO" id="GO:0005524">
    <property type="term" value="F:ATP binding"/>
    <property type="evidence" value="ECO:0007669"/>
    <property type="project" value="UniProtKB-UniRule"/>
</dbReference>
<dbReference type="GO" id="GO:0046872">
    <property type="term" value="F:metal ion binding"/>
    <property type="evidence" value="ECO:0007669"/>
    <property type="project" value="InterPro"/>
</dbReference>
<dbReference type="Gene3D" id="3.30.470.20">
    <property type="entry name" value="ATP-grasp fold, B domain"/>
    <property type="match status" value="1"/>
</dbReference>
<dbReference type="PROSITE" id="PS50975">
    <property type="entry name" value="ATP_GRASP"/>
    <property type="match status" value="1"/>
</dbReference>
<dbReference type="PANTHER" id="PTHR43585">
    <property type="entry name" value="FUMIPYRROLE BIOSYNTHESIS PROTEIN C"/>
    <property type="match status" value="1"/>
</dbReference>
<proteinExistence type="predicted"/>
<evidence type="ECO:0000313" key="7">
    <source>
        <dbReference type="Proteomes" id="UP000700596"/>
    </source>
</evidence>
<dbReference type="AlphaFoldDB" id="A0A9P9ITA8"/>
<accession>A0A9P9ITA8</accession>
<keyword evidence="2 4" id="KW-0547">Nucleotide-binding</keyword>
<dbReference type="PANTHER" id="PTHR43585:SF2">
    <property type="entry name" value="ATP-GRASP ENZYME FSQD"/>
    <property type="match status" value="1"/>
</dbReference>
<gene>
    <name evidence="6" type="ORF">B0J11DRAFT_231173</name>
</gene>
<protein>
    <recommendedName>
        <fullName evidence="5">ATP-grasp domain-containing protein</fullName>
    </recommendedName>
</protein>
<comment type="caution">
    <text evidence="6">The sequence shown here is derived from an EMBL/GenBank/DDBJ whole genome shotgun (WGS) entry which is preliminary data.</text>
</comment>
<keyword evidence="1" id="KW-0436">Ligase</keyword>
<sequence length="642" mass="71637">MIAKAEQTVRFLIESSGTNGYFKVLPVSGERVEGLGFWSLDLLLHEGDRSSSVDIRFPDTNTHLARFLDSTVSLTSGEANPQPIPMRLLFSKESGYVIRSDFLPQRLECLGHIRSVTSFLDPLQGITGVKPSEDLSIIIQTLPNALGAVILHSTAHLADLDNDLNNRLSYSWLSTTPLSPRRLAWVQGREDIDCIERAFNAAAALGIKLVILDEPGHWLQDPISPWVYLREAFIETDITTDENLFQRVIDAVRSYPHIIDGIVTISDVRLPAIARACRILGLPTEPAEAYDIAGDKGQTRLLERVGANESFVISSASELGPYLKQRKEPLRFPLVVKPVIGWCSDCVSKVHDTHELIAAVHKASERHAQSAKPSTTVVVEPYIAGPEVDANLAILDGEILFFDINDDFPSPADQTDADSRANFQETQNVIPSGLPQAELDAIRDQMRDSILRQGFRSGVFHCEARVRNSCVEYVVKDGVTDLSPKSLQIENNEPQVYLHEINARPPGYLETIAVLLAYGVDYYALRMLLAVGSSETNRLHALSQPFVQGAQFHLSLMIIQQTRAGIMKTADAAKEFLEKHPKLKDNIVDYYTRKKGGDILEGPDASALWWIAYFSVVSRHSRRDLLERVEFIQQNFEYEIEN</sequence>
<dbReference type="Pfam" id="PF18130">
    <property type="entry name" value="ATPgrasp_N"/>
    <property type="match status" value="1"/>
</dbReference>